<dbReference type="InterPro" id="IPR045125">
    <property type="entry name" value="Sub1/Tcp4-like"/>
</dbReference>
<dbReference type="SUPFAM" id="SSF54447">
    <property type="entry name" value="ssDNA-binding transcriptional regulator domain"/>
    <property type="match status" value="1"/>
</dbReference>
<evidence type="ECO:0000256" key="4">
    <source>
        <dbReference type="ARBA" id="ARBA00023125"/>
    </source>
</evidence>
<sequence>MPPKKRQVEAESDKPRPKKFKPATQSAANGGLVKGTDSEGNTYWEIGHNRRVGVSKFKGTTLINIREYFTAPDGEMRPGKKGISLTLDQYKALLGAIPELNDELRSQGHAVDDPSAGETSGNAVKSEKKPKKSNIEATSEEEDDGDDGVKEEDEEAD</sequence>
<evidence type="ECO:0000256" key="2">
    <source>
        <dbReference type="ARBA" id="ARBA00009001"/>
    </source>
</evidence>
<evidence type="ECO:0000256" key="5">
    <source>
        <dbReference type="ARBA" id="ARBA00023163"/>
    </source>
</evidence>
<dbReference type="InterPro" id="IPR009044">
    <property type="entry name" value="ssDNA-bd_transcriptional_reg"/>
</dbReference>
<dbReference type="GO" id="GO:0005634">
    <property type="term" value="C:nucleus"/>
    <property type="evidence" value="ECO:0007669"/>
    <property type="project" value="UniProtKB-SubCell"/>
</dbReference>
<keyword evidence="5" id="KW-0804">Transcription</keyword>
<dbReference type="Pfam" id="PF02229">
    <property type="entry name" value="PC4"/>
    <property type="match status" value="1"/>
</dbReference>
<dbReference type="AlphaFoldDB" id="G0SDB3"/>
<dbReference type="InterPro" id="IPR003173">
    <property type="entry name" value="PC4_C"/>
</dbReference>
<evidence type="ECO:0000259" key="8">
    <source>
        <dbReference type="Pfam" id="PF02229"/>
    </source>
</evidence>
<dbReference type="PANTHER" id="PTHR13215">
    <property type="entry name" value="RNA POLYMERASE II TRANSCRIPTIONAL COACTIVATOR"/>
    <property type="match status" value="1"/>
</dbReference>
<comment type="subcellular location">
    <subcellularLocation>
        <location evidence="1">Nucleus</location>
    </subcellularLocation>
</comment>
<dbReference type="GeneID" id="18259154"/>
<dbReference type="STRING" id="759272.G0SDB3"/>
<dbReference type="GO" id="GO:0060261">
    <property type="term" value="P:positive regulation of transcription initiation by RNA polymerase II"/>
    <property type="evidence" value="ECO:0007669"/>
    <property type="project" value="InterPro"/>
</dbReference>
<organism evidence="10">
    <name type="scientific">Chaetomium thermophilum (strain DSM 1495 / CBS 144.50 / IMI 039719)</name>
    <name type="common">Thermochaetoides thermophila</name>
    <dbReference type="NCBI Taxonomy" id="759272"/>
    <lineage>
        <taxon>Eukaryota</taxon>
        <taxon>Fungi</taxon>
        <taxon>Dikarya</taxon>
        <taxon>Ascomycota</taxon>
        <taxon>Pezizomycotina</taxon>
        <taxon>Sordariomycetes</taxon>
        <taxon>Sordariomycetidae</taxon>
        <taxon>Sordariales</taxon>
        <taxon>Chaetomiaceae</taxon>
        <taxon>Thermochaetoides</taxon>
    </lineage>
</organism>
<feature type="compositionally biased region" description="Acidic residues" evidence="7">
    <location>
        <begin position="138"/>
        <end position="157"/>
    </location>
</feature>
<evidence type="ECO:0000313" key="9">
    <source>
        <dbReference type="EMBL" id="EGS18514.1"/>
    </source>
</evidence>
<reference evidence="9 10" key="1">
    <citation type="journal article" date="2011" name="Cell">
        <title>Insight into structure and assembly of the nuclear pore complex by utilizing the genome of a eukaryotic thermophile.</title>
        <authorList>
            <person name="Amlacher S."/>
            <person name="Sarges P."/>
            <person name="Flemming D."/>
            <person name="van Noort V."/>
            <person name="Kunze R."/>
            <person name="Devos D.P."/>
            <person name="Arumugam M."/>
            <person name="Bork P."/>
            <person name="Hurt E."/>
        </authorList>
    </citation>
    <scope>NUCLEOTIDE SEQUENCE [LARGE SCALE GENOMIC DNA]</scope>
    <source>
        <strain evidence="10">DSM 1495 / CBS 144.50 / IMI 039719</strain>
    </source>
</reference>
<evidence type="ECO:0000256" key="3">
    <source>
        <dbReference type="ARBA" id="ARBA00023015"/>
    </source>
</evidence>
<accession>G0SDB3</accession>
<evidence type="ECO:0000256" key="6">
    <source>
        <dbReference type="ARBA" id="ARBA00023242"/>
    </source>
</evidence>
<keyword evidence="3" id="KW-0805">Transcription regulation</keyword>
<feature type="domain" description="Transcriptional coactivator p15 (PC4) C-terminal" evidence="8">
    <location>
        <begin position="44"/>
        <end position="94"/>
    </location>
</feature>
<proteinExistence type="inferred from homology"/>
<protein>
    <submittedName>
        <fullName evidence="9">RNA polymerase II transcriptional coactivator-like protein</fullName>
    </submittedName>
</protein>
<feature type="compositionally biased region" description="Basic and acidic residues" evidence="7">
    <location>
        <begin position="1"/>
        <end position="15"/>
    </location>
</feature>
<evidence type="ECO:0000256" key="1">
    <source>
        <dbReference type="ARBA" id="ARBA00004123"/>
    </source>
</evidence>
<feature type="region of interest" description="Disordered" evidence="7">
    <location>
        <begin position="104"/>
        <end position="157"/>
    </location>
</feature>
<dbReference type="Proteomes" id="UP000008066">
    <property type="component" value="Unassembled WGS sequence"/>
</dbReference>
<dbReference type="Gene3D" id="2.30.31.10">
    <property type="entry name" value="Transcriptional Coactivator Pc4, Chain A"/>
    <property type="match status" value="1"/>
</dbReference>
<dbReference type="GO" id="GO:0003677">
    <property type="term" value="F:DNA binding"/>
    <property type="evidence" value="ECO:0007669"/>
    <property type="project" value="UniProtKB-KW"/>
</dbReference>
<name>G0SDB3_CHATD</name>
<dbReference type="HOGENOM" id="CLU_104273_0_0_1"/>
<evidence type="ECO:0000256" key="7">
    <source>
        <dbReference type="SAM" id="MobiDB-lite"/>
    </source>
</evidence>
<dbReference type="OMA" id="NPFWELS"/>
<gene>
    <name evidence="9" type="ORF">CTHT_0051160</name>
</gene>
<dbReference type="EMBL" id="GL988045">
    <property type="protein sequence ID" value="EGS18514.1"/>
    <property type="molecule type" value="Genomic_DNA"/>
</dbReference>
<comment type="similarity">
    <text evidence="2">Belongs to the transcriptional coactivator PC4 family.</text>
</comment>
<dbReference type="eggNOG" id="KOG2712">
    <property type="taxonomic scope" value="Eukaryota"/>
</dbReference>
<keyword evidence="10" id="KW-1185">Reference proteome</keyword>
<dbReference type="KEGG" id="cthr:CTHT_0051160"/>
<dbReference type="OrthoDB" id="2505440at2759"/>
<dbReference type="RefSeq" id="XP_006695459.1">
    <property type="nucleotide sequence ID" value="XM_006695396.1"/>
</dbReference>
<evidence type="ECO:0000313" key="10">
    <source>
        <dbReference type="Proteomes" id="UP000008066"/>
    </source>
</evidence>
<feature type="region of interest" description="Disordered" evidence="7">
    <location>
        <begin position="1"/>
        <end position="42"/>
    </location>
</feature>
<keyword evidence="6" id="KW-0539">Nucleus</keyword>
<dbReference type="GO" id="GO:0003713">
    <property type="term" value="F:transcription coactivator activity"/>
    <property type="evidence" value="ECO:0007669"/>
    <property type="project" value="InterPro"/>
</dbReference>
<keyword evidence="4" id="KW-0238">DNA-binding</keyword>